<accession>A0A1V8SBR6</accession>
<dbReference type="InParanoid" id="A0A1V8SBR6"/>
<proteinExistence type="predicted"/>
<reference evidence="2" key="1">
    <citation type="submission" date="2017-03" db="EMBL/GenBank/DDBJ databases">
        <title>Genomes of endolithic fungi from Antarctica.</title>
        <authorList>
            <person name="Coleine C."/>
            <person name="Masonjones S."/>
            <person name="Stajich J.E."/>
        </authorList>
    </citation>
    <scope>NUCLEOTIDE SEQUENCE [LARGE SCALE GENOMIC DNA]</scope>
    <source>
        <strain evidence="2">CCFEE 5527</strain>
    </source>
</reference>
<evidence type="ECO:0000313" key="1">
    <source>
        <dbReference type="EMBL" id="OQN96638.1"/>
    </source>
</evidence>
<evidence type="ECO:0000313" key="2">
    <source>
        <dbReference type="Proteomes" id="UP000192596"/>
    </source>
</evidence>
<dbReference type="Proteomes" id="UP000192596">
    <property type="component" value="Unassembled WGS sequence"/>
</dbReference>
<comment type="caution">
    <text evidence="1">The sequence shown here is derived from an EMBL/GenBank/DDBJ whole genome shotgun (WGS) entry which is preliminary data.</text>
</comment>
<dbReference type="EMBL" id="NAJO01000063">
    <property type="protein sequence ID" value="OQN96638.1"/>
    <property type="molecule type" value="Genomic_DNA"/>
</dbReference>
<organism evidence="1 2">
    <name type="scientific">Cryoendolithus antarcticus</name>
    <dbReference type="NCBI Taxonomy" id="1507870"/>
    <lineage>
        <taxon>Eukaryota</taxon>
        <taxon>Fungi</taxon>
        <taxon>Dikarya</taxon>
        <taxon>Ascomycota</taxon>
        <taxon>Pezizomycotina</taxon>
        <taxon>Dothideomycetes</taxon>
        <taxon>Dothideomycetidae</taxon>
        <taxon>Cladosporiales</taxon>
        <taxon>Cladosporiaceae</taxon>
        <taxon>Cryoendolithus</taxon>
    </lineage>
</organism>
<gene>
    <name evidence="1" type="ORF">B0A48_17278</name>
</gene>
<keyword evidence="2" id="KW-1185">Reference proteome</keyword>
<name>A0A1V8SBR6_9PEZI</name>
<protein>
    <submittedName>
        <fullName evidence="1">Uncharacterized protein</fullName>
    </submittedName>
</protein>
<sequence length="212" mass="24040">MDDRKPRKVHVNALNHTLLDWKSQLYVNTPDPLLPQRCNALAKRSCHFRARFNKEMRIESSFNKHSSAMKLYLTQPPVTSTSIVIPNDYSATIVVANPAGLKFDGVWSAFVEEVRVDQGPSVSGWLCDGRWTELNFSVSLRPYNNVVMLTSLEERRLDWQGTFPNAIQRIAATVESEEAVKEAEERRDAEREGLMLSGDLGEHTSLNDFGFV</sequence>
<dbReference type="AlphaFoldDB" id="A0A1V8SBR6"/>